<sequence>MSNLPTNSEMMGLKINLINSLFSLSSIPPYLKFNLGKDYFSRNFKSCLISIFMILNLNKLLKILTDAISYEYHFFQHDSYINLDKISQFLLLQNYQKYQELYLHFDSL</sequence>
<name>A0ABC8A4E2_LACLL</name>
<organism evidence="1 2">
    <name type="scientific">Lactococcus lactis subsp. lactis NCDO 2118</name>
    <dbReference type="NCBI Taxonomy" id="1117941"/>
    <lineage>
        <taxon>Bacteria</taxon>
        <taxon>Bacillati</taxon>
        <taxon>Bacillota</taxon>
        <taxon>Bacilli</taxon>
        <taxon>Lactobacillales</taxon>
        <taxon>Streptococcaceae</taxon>
        <taxon>Lactococcus</taxon>
    </lineage>
</organism>
<evidence type="ECO:0000313" key="2">
    <source>
        <dbReference type="Proteomes" id="UP000028594"/>
    </source>
</evidence>
<dbReference type="AlphaFoldDB" id="A0ABC8A4E2"/>
<reference evidence="1 2" key="1">
    <citation type="submission" date="2014-07" db="EMBL/GenBank/DDBJ databases">
        <title>Genome sequence of Lactococcus lactis subsp. lactis NCDO 2118, a GABA-producing strain.</title>
        <authorList>
            <person name="Oliveira L.C."/>
            <person name="Saraiva T.D.L."/>
            <person name="Soares S.C."/>
            <person name="Ramos R.T.J."/>
            <person name="Sa P.H.C.G."/>
            <person name="Carneiro A.R."/>
            <person name="Miranda F."/>
            <person name="Freire M."/>
            <person name="Renan W."/>
            <person name="Oliveira A.F.Jr."/>
            <person name="Santos A.R."/>
            <person name="Pinto A.C."/>
            <person name="Souza B.M."/>
            <person name="Castro C.P."/>
            <person name="Diniz C.A.A."/>
            <person name="Rocha C.S."/>
            <person name="Mariano D.C.B."/>
            <person name="Aguiar E.L."/>
            <person name="Folador E.L."/>
            <person name="Barbosa E.G.V."/>
            <person name="Aburjaile F.F."/>
            <person name="Goncalves L.A."/>
            <person name="Guimaraes L.C."/>
            <person name="Azevedo M.S.P."/>
            <person name="Agresti P.C.M."/>
            <person name="Faria R.F."/>
            <person name="Tiwari S."/>
            <person name="Almeida S.S."/>
            <person name="Hassan S.S."/>
            <person name="Pereira V.B."/>
            <person name="Abreu V.A.C."/>
            <person name="Pereira U.P."/>
            <person name="Dorella F.A."/>
            <person name="Carvalho A.F."/>
            <person name="Pereira F.L."/>
            <person name="Leal C.A.G."/>
            <person name="Figueiredo H.C.P."/>
            <person name="Silva A."/>
            <person name="Miyoshi A."/>
            <person name="Azevedo V."/>
        </authorList>
    </citation>
    <scope>NUCLEOTIDE SEQUENCE [LARGE SCALE GENOMIC DNA]</scope>
    <source>
        <strain evidence="1 2">NCDO 2118</strain>
    </source>
</reference>
<dbReference type="EMBL" id="CP009054">
    <property type="protein sequence ID" value="AII11626.1"/>
    <property type="molecule type" value="Genomic_DNA"/>
</dbReference>
<dbReference type="Proteomes" id="UP000028594">
    <property type="component" value="Chromosome"/>
</dbReference>
<accession>A0ABC8A4E2</accession>
<evidence type="ECO:0000313" key="1">
    <source>
        <dbReference type="EMBL" id="AII11626.1"/>
    </source>
</evidence>
<dbReference type="KEGG" id="llx:NCDO2118_0126"/>
<gene>
    <name evidence="1" type="ORF">NCDO2118_0126</name>
</gene>
<protein>
    <submittedName>
        <fullName evidence="1">Uncharacterized protein</fullName>
    </submittedName>
</protein>
<proteinExistence type="predicted"/>